<dbReference type="PATRIC" id="fig|1392540.3.peg.395"/>
<feature type="chain" id="PRO_5004709952" description="Lipoprotein" evidence="2">
    <location>
        <begin position="24"/>
        <end position="72"/>
    </location>
</feature>
<accession>V2TV60</accession>
<gene>
    <name evidence="3" type="ORF">P256_00404</name>
</gene>
<sequence>MKKLLSTSIIALSVATLSAGAMACPKGSSLQGGTGPHHKGGKCVAKAGSSAAKSDKKMNHDSMSKMSMNKKS</sequence>
<dbReference type="OrthoDB" id="6712136at2"/>
<keyword evidence="4" id="KW-1185">Reference proteome</keyword>
<reference evidence="3 4" key="1">
    <citation type="submission" date="2013-10" db="EMBL/GenBank/DDBJ databases">
        <title>The Genome Sequence of Acinetobacter nectaris CIP 110549.</title>
        <authorList>
            <consortium name="The Broad Institute Genomics Platform"/>
            <consortium name="The Broad Institute Genome Sequencing Center for Infectious Disease"/>
            <person name="Cerqueira G."/>
            <person name="Feldgarden M."/>
            <person name="Courvalin P."/>
            <person name="Grillot-Courvalin C."/>
            <person name="Clermont D."/>
            <person name="Rocha E."/>
            <person name="Yoon E.-J."/>
            <person name="Nemec A."/>
            <person name="Young S.K."/>
            <person name="Zeng Q."/>
            <person name="Gargeya S."/>
            <person name="Fitzgerald M."/>
            <person name="Abouelleil A."/>
            <person name="Alvarado L."/>
            <person name="Berlin A.M."/>
            <person name="Chapman S.B."/>
            <person name="Gainer-Dewar J."/>
            <person name="Goldberg J."/>
            <person name="Gnerre S."/>
            <person name="Griggs A."/>
            <person name="Gujja S."/>
            <person name="Hansen M."/>
            <person name="Howarth C."/>
            <person name="Imamovic A."/>
            <person name="Ireland A."/>
            <person name="Larimer J."/>
            <person name="McCowan C."/>
            <person name="Murphy C."/>
            <person name="Pearson M."/>
            <person name="Poon T.W."/>
            <person name="Priest M."/>
            <person name="Roberts A."/>
            <person name="Saif S."/>
            <person name="Shea T."/>
            <person name="Sykes S."/>
            <person name="Wortman J."/>
            <person name="Nusbaum C."/>
            <person name="Birren B."/>
        </authorList>
    </citation>
    <scope>NUCLEOTIDE SEQUENCE [LARGE SCALE GENOMIC DNA]</scope>
    <source>
        <strain evidence="3 4">CIP 110549</strain>
    </source>
</reference>
<organism evidence="3 4">
    <name type="scientific">Acinetobacter nectaris CIP 110549</name>
    <dbReference type="NCBI Taxonomy" id="1392540"/>
    <lineage>
        <taxon>Bacteria</taxon>
        <taxon>Pseudomonadati</taxon>
        <taxon>Pseudomonadota</taxon>
        <taxon>Gammaproteobacteria</taxon>
        <taxon>Moraxellales</taxon>
        <taxon>Moraxellaceae</taxon>
        <taxon>Acinetobacter</taxon>
    </lineage>
</organism>
<proteinExistence type="predicted"/>
<name>V2TV60_9GAMM</name>
<evidence type="ECO:0000256" key="1">
    <source>
        <dbReference type="SAM" id="MobiDB-lite"/>
    </source>
</evidence>
<dbReference type="AlphaFoldDB" id="V2TV60"/>
<feature type="signal peptide" evidence="2">
    <location>
        <begin position="1"/>
        <end position="23"/>
    </location>
</feature>
<dbReference type="EMBL" id="AYER01000003">
    <property type="protein sequence ID" value="ESK39965.1"/>
    <property type="molecule type" value="Genomic_DNA"/>
</dbReference>
<feature type="region of interest" description="Disordered" evidence="1">
    <location>
        <begin position="26"/>
        <end position="72"/>
    </location>
</feature>
<dbReference type="PROSITE" id="PS51257">
    <property type="entry name" value="PROKAR_LIPOPROTEIN"/>
    <property type="match status" value="1"/>
</dbReference>
<dbReference type="eggNOG" id="ENOG50307PK">
    <property type="taxonomic scope" value="Bacteria"/>
</dbReference>
<dbReference type="HOGENOM" id="CLU_157726_1_0_6"/>
<feature type="compositionally biased region" description="Low complexity" evidence="1">
    <location>
        <begin position="42"/>
        <end position="52"/>
    </location>
</feature>
<comment type="caution">
    <text evidence="3">The sequence shown here is derived from an EMBL/GenBank/DDBJ whole genome shotgun (WGS) entry which is preliminary data.</text>
</comment>
<feature type="compositionally biased region" description="Basic and acidic residues" evidence="1">
    <location>
        <begin position="53"/>
        <end position="63"/>
    </location>
</feature>
<protein>
    <recommendedName>
        <fullName evidence="5">Lipoprotein</fullName>
    </recommendedName>
</protein>
<keyword evidence="2" id="KW-0732">Signal</keyword>
<evidence type="ECO:0008006" key="5">
    <source>
        <dbReference type="Google" id="ProtNLM"/>
    </source>
</evidence>
<evidence type="ECO:0000313" key="3">
    <source>
        <dbReference type="EMBL" id="ESK39965.1"/>
    </source>
</evidence>
<evidence type="ECO:0000256" key="2">
    <source>
        <dbReference type="SAM" id="SignalP"/>
    </source>
</evidence>
<dbReference type="Proteomes" id="UP000023785">
    <property type="component" value="Unassembled WGS sequence"/>
</dbReference>
<evidence type="ECO:0000313" key="4">
    <source>
        <dbReference type="Proteomes" id="UP000023785"/>
    </source>
</evidence>